<keyword evidence="1" id="KW-0012">Acyltransferase</keyword>
<dbReference type="InterPro" id="IPR001451">
    <property type="entry name" value="Hexapep"/>
</dbReference>
<dbReference type="CDD" id="cd04647">
    <property type="entry name" value="LbH_MAT_like"/>
    <property type="match status" value="1"/>
</dbReference>
<proteinExistence type="predicted"/>
<organism evidence="1 2">
    <name type="scientific">Clostridium gallinarum</name>
    <dbReference type="NCBI Taxonomy" id="2762246"/>
    <lineage>
        <taxon>Bacteria</taxon>
        <taxon>Bacillati</taxon>
        <taxon>Bacillota</taxon>
        <taxon>Clostridia</taxon>
        <taxon>Eubacteriales</taxon>
        <taxon>Clostridiaceae</taxon>
        <taxon>Clostridium</taxon>
    </lineage>
</organism>
<comment type="caution">
    <text evidence="1">The sequence shown here is derived from an EMBL/GenBank/DDBJ whole genome shotgun (WGS) entry which is preliminary data.</text>
</comment>
<accession>A0ABR8Q5F5</accession>
<dbReference type="Pfam" id="PF14602">
    <property type="entry name" value="Hexapep_2"/>
    <property type="match status" value="1"/>
</dbReference>
<dbReference type="RefSeq" id="WP_191750410.1">
    <property type="nucleotide sequence ID" value="NZ_JACSQZ010000039.1"/>
</dbReference>
<evidence type="ECO:0000313" key="1">
    <source>
        <dbReference type="EMBL" id="MBD7915653.1"/>
    </source>
</evidence>
<dbReference type="PANTHER" id="PTHR23416">
    <property type="entry name" value="SIALIC ACID SYNTHASE-RELATED"/>
    <property type="match status" value="1"/>
</dbReference>
<evidence type="ECO:0000313" key="2">
    <source>
        <dbReference type="Proteomes" id="UP000640335"/>
    </source>
</evidence>
<name>A0ABR8Q5F5_9CLOT</name>
<protein>
    <submittedName>
        <fullName evidence="1">Acyltransferase</fullName>
    </submittedName>
</protein>
<reference evidence="1 2" key="1">
    <citation type="submission" date="2020-08" db="EMBL/GenBank/DDBJ databases">
        <title>A Genomic Blueprint of the Chicken Gut Microbiome.</title>
        <authorList>
            <person name="Gilroy R."/>
            <person name="Ravi A."/>
            <person name="Getino M."/>
            <person name="Pursley I."/>
            <person name="Horton D.L."/>
            <person name="Alikhan N.-F."/>
            <person name="Baker D."/>
            <person name="Gharbi K."/>
            <person name="Hall N."/>
            <person name="Watson M."/>
            <person name="Adriaenssens E.M."/>
            <person name="Foster-Nyarko E."/>
            <person name="Jarju S."/>
            <person name="Secka A."/>
            <person name="Antonio M."/>
            <person name="Oren A."/>
            <person name="Chaudhuri R."/>
            <person name="La Ragione R.M."/>
            <person name="Hildebrand F."/>
            <person name="Pallen M.J."/>
        </authorList>
    </citation>
    <scope>NUCLEOTIDE SEQUENCE [LARGE SCALE GENOMIC DNA]</scope>
    <source>
        <strain evidence="1 2">Sa3CUN1</strain>
    </source>
</reference>
<sequence length="182" mass="20415">MNLFKSIKEDRIGPDIFWTHWMLRFKWSHKLIRKKIGEFHESVEIRPYSTIVGTKNVKLGKNVVIRSGTQIHCNSNDSDVKIIVEDDVLIAPNVFITTNNHLYKNIETPIIFQGGESDSIIIKTGSWIGVNSVILKGTIIGKNSVVAAGSIVTRSVPDYSLVAGVPAKIIKKFIDGEWRDVK</sequence>
<gene>
    <name evidence="1" type="ORF">H9660_10905</name>
</gene>
<dbReference type="InterPro" id="IPR051159">
    <property type="entry name" value="Hexapeptide_acetyltransf"/>
</dbReference>
<keyword evidence="1" id="KW-0808">Transferase</keyword>
<dbReference type="InterPro" id="IPR011004">
    <property type="entry name" value="Trimer_LpxA-like_sf"/>
</dbReference>
<dbReference type="EMBL" id="JACSQZ010000039">
    <property type="protein sequence ID" value="MBD7915653.1"/>
    <property type="molecule type" value="Genomic_DNA"/>
</dbReference>
<dbReference type="GO" id="GO:0016746">
    <property type="term" value="F:acyltransferase activity"/>
    <property type="evidence" value="ECO:0007669"/>
    <property type="project" value="UniProtKB-KW"/>
</dbReference>
<dbReference type="SUPFAM" id="SSF51161">
    <property type="entry name" value="Trimeric LpxA-like enzymes"/>
    <property type="match status" value="1"/>
</dbReference>
<dbReference type="Proteomes" id="UP000640335">
    <property type="component" value="Unassembled WGS sequence"/>
</dbReference>
<dbReference type="Gene3D" id="2.160.10.10">
    <property type="entry name" value="Hexapeptide repeat proteins"/>
    <property type="match status" value="1"/>
</dbReference>
<keyword evidence="2" id="KW-1185">Reference proteome</keyword>